<organism evidence="4 5">
    <name type="scientific">Lacticaseibacillus sharpeae JCM 1186 = DSM 20505</name>
    <dbReference type="NCBI Taxonomy" id="1291052"/>
    <lineage>
        <taxon>Bacteria</taxon>
        <taxon>Bacillati</taxon>
        <taxon>Bacillota</taxon>
        <taxon>Bacilli</taxon>
        <taxon>Lactobacillales</taxon>
        <taxon>Lactobacillaceae</taxon>
        <taxon>Lacticaseibacillus</taxon>
    </lineage>
</organism>
<evidence type="ECO:0000256" key="2">
    <source>
        <dbReference type="ARBA" id="ARBA00023295"/>
    </source>
</evidence>
<dbReference type="InterPro" id="IPR001910">
    <property type="entry name" value="Inosine/uridine_hydrolase_dom"/>
</dbReference>
<accession>A0A0R1ZJK5</accession>
<keyword evidence="2" id="KW-0326">Glycosidase</keyword>
<dbReference type="AlphaFoldDB" id="A0A0R1ZJK5"/>
<dbReference type="InterPro" id="IPR023186">
    <property type="entry name" value="IUNH"/>
</dbReference>
<dbReference type="GO" id="GO:0005829">
    <property type="term" value="C:cytosol"/>
    <property type="evidence" value="ECO:0007669"/>
    <property type="project" value="TreeGrafter"/>
</dbReference>
<evidence type="ECO:0000256" key="1">
    <source>
        <dbReference type="ARBA" id="ARBA00022801"/>
    </source>
</evidence>
<dbReference type="OrthoDB" id="9797882at2"/>
<evidence type="ECO:0000259" key="3">
    <source>
        <dbReference type="Pfam" id="PF01156"/>
    </source>
</evidence>
<dbReference type="GO" id="GO:0006152">
    <property type="term" value="P:purine nucleoside catabolic process"/>
    <property type="evidence" value="ECO:0007669"/>
    <property type="project" value="TreeGrafter"/>
</dbReference>
<keyword evidence="1 4" id="KW-0378">Hydrolase</keyword>
<gene>
    <name evidence="4" type="ORF">FC18_GL001600</name>
</gene>
<sequence>MKNIWLDSDPGIDDAVAFAMAAASSDELNVLGITAVSGNQSSDRVTRNALRLSAMLGMDDVPVVRGAREPLIKKVADAAEFHGESGLGHFTAPATAKTVAAKNGLLYMAVSILSLPAEQKVTLVPTGPLTDIALLLKTFPDVRERIERIVFMGGSSIGGNVTDKAEFNIWADPDAAQIVLHSGIPTVMCGLDITLQCGLTKPQIAALLADTDPIKNAYGQMLSFYANVPGNEEEPLVAIHDAVTIIYLTHPELFGGKFVTVDVDCGKGAGNGETICTDAHIDADNAVYMLNEVDLPAFQRVLLGKLDTLKG</sequence>
<comment type="caution">
    <text evidence="4">The sequence shown here is derived from an EMBL/GenBank/DDBJ whole genome shotgun (WGS) entry which is preliminary data.</text>
</comment>
<dbReference type="RefSeq" id="WP_056975834.1">
    <property type="nucleotide sequence ID" value="NZ_AYYO01000030.1"/>
</dbReference>
<dbReference type="PROSITE" id="PS01247">
    <property type="entry name" value="IUNH"/>
    <property type="match status" value="1"/>
</dbReference>
<dbReference type="STRING" id="1291052.FC18_GL001600"/>
<feature type="domain" description="Inosine/uridine-preferring nucleoside hydrolase" evidence="3">
    <location>
        <begin position="4"/>
        <end position="299"/>
    </location>
</feature>
<dbReference type="PATRIC" id="fig|1291052.5.peg.1630"/>
<dbReference type="Gene3D" id="3.90.245.10">
    <property type="entry name" value="Ribonucleoside hydrolase-like"/>
    <property type="match status" value="1"/>
</dbReference>
<dbReference type="SUPFAM" id="SSF53590">
    <property type="entry name" value="Nucleoside hydrolase"/>
    <property type="match status" value="1"/>
</dbReference>
<dbReference type="Proteomes" id="UP000051679">
    <property type="component" value="Unassembled WGS sequence"/>
</dbReference>
<dbReference type="GO" id="GO:0008477">
    <property type="term" value="F:purine nucleosidase activity"/>
    <property type="evidence" value="ECO:0007669"/>
    <property type="project" value="TreeGrafter"/>
</dbReference>
<protein>
    <submittedName>
        <fullName evidence="4">Ribonucleoside hydrolase RihC</fullName>
    </submittedName>
</protein>
<reference evidence="4 5" key="1">
    <citation type="journal article" date="2015" name="Genome Announc.">
        <title>Expanding the biotechnology potential of lactobacilli through comparative genomics of 213 strains and associated genera.</title>
        <authorList>
            <person name="Sun Z."/>
            <person name="Harris H.M."/>
            <person name="McCann A."/>
            <person name="Guo C."/>
            <person name="Argimon S."/>
            <person name="Zhang W."/>
            <person name="Yang X."/>
            <person name="Jeffery I.B."/>
            <person name="Cooney J.C."/>
            <person name="Kagawa T.F."/>
            <person name="Liu W."/>
            <person name="Song Y."/>
            <person name="Salvetti E."/>
            <person name="Wrobel A."/>
            <person name="Rasinkangas P."/>
            <person name="Parkhill J."/>
            <person name="Rea M.C."/>
            <person name="O'Sullivan O."/>
            <person name="Ritari J."/>
            <person name="Douillard F.P."/>
            <person name="Paul Ross R."/>
            <person name="Yang R."/>
            <person name="Briner A.E."/>
            <person name="Felis G.E."/>
            <person name="de Vos W.M."/>
            <person name="Barrangou R."/>
            <person name="Klaenhammer T.R."/>
            <person name="Caufield P.W."/>
            <person name="Cui Y."/>
            <person name="Zhang H."/>
            <person name="O'Toole P.W."/>
        </authorList>
    </citation>
    <scope>NUCLEOTIDE SEQUENCE [LARGE SCALE GENOMIC DNA]</scope>
    <source>
        <strain evidence="4 5">DSM 20505</strain>
    </source>
</reference>
<dbReference type="InterPro" id="IPR036452">
    <property type="entry name" value="Ribo_hydro-like"/>
</dbReference>
<dbReference type="PANTHER" id="PTHR12304">
    <property type="entry name" value="INOSINE-URIDINE PREFERRING NUCLEOSIDE HYDROLASE"/>
    <property type="match status" value="1"/>
</dbReference>
<evidence type="ECO:0000313" key="5">
    <source>
        <dbReference type="Proteomes" id="UP000051679"/>
    </source>
</evidence>
<keyword evidence="5" id="KW-1185">Reference proteome</keyword>
<dbReference type="Pfam" id="PF01156">
    <property type="entry name" value="IU_nuc_hydro"/>
    <property type="match status" value="1"/>
</dbReference>
<proteinExistence type="predicted"/>
<dbReference type="GO" id="GO:0045437">
    <property type="term" value="F:uridine nucleosidase activity"/>
    <property type="evidence" value="ECO:0007669"/>
    <property type="project" value="UniProtKB-ARBA"/>
</dbReference>
<dbReference type="PANTHER" id="PTHR12304:SF4">
    <property type="entry name" value="URIDINE NUCLEOSIDASE"/>
    <property type="match status" value="1"/>
</dbReference>
<dbReference type="InterPro" id="IPR015910">
    <property type="entry name" value="I/U_nuclsd_hydro_CS"/>
</dbReference>
<name>A0A0R1ZJK5_9LACO</name>
<evidence type="ECO:0000313" key="4">
    <source>
        <dbReference type="EMBL" id="KRM55150.1"/>
    </source>
</evidence>
<dbReference type="EMBL" id="AYYO01000030">
    <property type="protein sequence ID" value="KRM55150.1"/>
    <property type="molecule type" value="Genomic_DNA"/>
</dbReference>